<dbReference type="GO" id="GO:0004350">
    <property type="term" value="F:glutamate-5-semialdehyde dehydrogenase activity"/>
    <property type="evidence" value="ECO:0007669"/>
    <property type="project" value="TreeGrafter"/>
</dbReference>
<dbReference type="Gene3D" id="3.40.1160.10">
    <property type="entry name" value="Acetylglutamate kinase-like"/>
    <property type="match status" value="1"/>
</dbReference>
<evidence type="ECO:0000313" key="2">
    <source>
        <dbReference type="Proteomes" id="UP000324832"/>
    </source>
</evidence>
<organism evidence="1 2">
    <name type="scientific">Leptidea sinapis</name>
    <dbReference type="NCBI Taxonomy" id="189913"/>
    <lineage>
        <taxon>Eukaryota</taxon>
        <taxon>Metazoa</taxon>
        <taxon>Ecdysozoa</taxon>
        <taxon>Arthropoda</taxon>
        <taxon>Hexapoda</taxon>
        <taxon>Insecta</taxon>
        <taxon>Pterygota</taxon>
        <taxon>Neoptera</taxon>
        <taxon>Endopterygota</taxon>
        <taxon>Lepidoptera</taxon>
        <taxon>Glossata</taxon>
        <taxon>Ditrysia</taxon>
        <taxon>Papilionoidea</taxon>
        <taxon>Pieridae</taxon>
        <taxon>Dismorphiinae</taxon>
        <taxon>Leptidea</taxon>
    </lineage>
</organism>
<keyword evidence="2" id="KW-1185">Reference proteome</keyword>
<dbReference type="PANTHER" id="PTHR11063:SF8">
    <property type="entry name" value="DELTA-1-PYRROLINE-5-CARBOXYLATE SYNTHASE"/>
    <property type="match status" value="1"/>
</dbReference>
<reference evidence="1 2" key="1">
    <citation type="submission" date="2017-07" db="EMBL/GenBank/DDBJ databases">
        <authorList>
            <person name="Talla V."/>
            <person name="Backstrom N."/>
        </authorList>
    </citation>
    <scope>NUCLEOTIDE SEQUENCE [LARGE SCALE GENOMIC DNA]</scope>
</reference>
<evidence type="ECO:0008006" key="3">
    <source>
        <dbReference type="Google" id="ProtNLM"/>
    </source>
</evidence>
<gene>
    <name evidence="1" type="ORF">LSINAPIS_LOCUS10810</name>
</gene>
<dbReference type="AlphaFoldDB" id="A0A5E4QS39"/>
<sequence>MLFYQWNRFIASWKNRLRKQRTFSDRSQLKYARRLVVKLGSAVITREDGNGLALGRLASIIEQVESVLW</sequence>
<name>A0A5E4QS39_9NEOP</name>
<dbReference type="InterPro" id="IPR036393">
    <property type="entry name" value="AceGlu_kinase-like_sf"/>
</dbReference>
<accession>A0A5E4QS39</accession>
<dbReference type="Proteomes" id="UP000324832">
    <property type="component" value="Unassembled WGS sequence"/>
</dbReference>
<evidence type="ECO:0000313" key="1">
    <source>
        <dbReference type="EMBL" id="VVD00102.1"/>
    </source>
</evidence>
<protein>
    <recommendedName>
        <fullName evidence="3">Aspartate/glutamate/uridylate kinase domain-containing protein</fullName>
    </recommendedName>
</protein>
<dbReference type="PANTHER" id="PTHR11063">
    <property type="entry name" value="GLUTAMATE SEMIALDEHYDE DEHYDROGENASE"/>
    <property type="match status" value="1"/>
</dbReference>
<dbReference type="EMBL" id="FZQP02004445">
    <property type="protein sequence ID" value="VVD00102.1"/>
    <property type="molecule type" value="Genomic_DNA"/>
</dbReference>
<proteinExistence type="predicted"/>
<dbReference type="GO" id="GO:0005739">
    <property type="term" value="C:mitochondrion"/>
    <property type="evidence" value="ECO:0007669"/>
    <property type="project" value="TreeGrafter"/>
</dbReference>